<dbReference type="SUPFAM" id="SSF56112">
    <property type="entry name" value="Protein kinase-like (PK-like)"/>
    <property type="match status" value="1"/>
</dbReference>
<dbReference type="OrthoDB" id="4062651at2759"/>
<dbReference type="GO" id="GO:0005634">
    <property type="term" value="C:nucleus"/>
    <property type="evidence" value="ECO:0007669"/>
    <property type="project" value="TreeGrafter"/>
</dbReference>
<dbReference type="Proteomes" id="UP000006671">
    <property type="component" value="Unassembled WGS sequence"/>
</dbReference>
<reference evidence="3 4" key="1">
    <citation type="journal article" date="2010" name="Cell">
        <title>The genome of Naegleria gruberi illuminates early eukaryotic versatility.</title>
        <authorList>
            <person name="Fritz-Laylin L.K."/>
            <person name="Prochnik S.E."/>
            <person name="Ginger M.L."/>
            <person name="Dacks J.B."/>
            <person name="Carpenter M.L."/>
            <person name="Field M.C."/>
            <person name="Kuo A."/>
            <person name="Paredez A."/>
            <person name="Chapman J."/>
            <person name="Pham J."/>
            <person name="Shu S."/>
            <person name="Neupane R."/>
            <person name="Cipriano M."/>
            <person name="Mancuso J."/>
            <person name="Tu H."/>
            <person name="Salamov A."/>
            <person name="Lindquist E."/>
            <person name="Shapiro H."/>
            <person name="Lucas S."/>
            <person name="Grigoriev I.V."/>
            <person name="Cande W.Z."/>
            <person name="Fulton C."/>
            <person name="Rokhsar D.S."/>
            <person name="Dawson S.C."/>
        </authorList>
    </citation>
    <scope>NUCLEOTIDE SEQUENCE [LARGE SCALE GENOMIC DNA]</scope>
    <source>
        <strain evidence="3 4">NEG-M</strain>
    </source>
</reference>
<evidence type="ECO:0000256" key="1">
    <source>
        <dbReference type="SAM" id="MobiDB-lite"/>
    </source>
</evidence>
<feature type="compositionally biased region" description="Acidic residues" evidence="1">
    <location>
        <begin position="454"/>
        <end position="464"/>
    </location>
</feature>
<feature type="domain" description="Protein kinase" evidence="2">
    <location>
        <begin position="63"/>
        <end position="372"/>
    </location>
</feature>
<dbReference type="KEGG" id="ngr:NAEGRDRAFT_67959"/>
<dbReference type="Gene3D" id="1.10.510.10">
    <property type="entry name" value="Transferase(Phosphotransferase) domain 1"/>
    <property type="match status" value="1"/>
</dbReference>
<dbReference type="GO" id="GO:0005737">
    <property type="term" value="C:cytoplasm"/>
    <property type="evidence" value="ECO:0007669"/>
    <property type="project" value="TreeGrafter"/>
</dbReference>
<organism evidence="4">
    <name type="scientific">Naegleria gruberi</name>
    <name type="common">Amoeba</name>
    <dbReference type="NCBI Taxonomy" id="5762"/>
    <lineage>
        <taxon>Eukaryota</taxon>
        <taxon>Discoba</taxon>
        <taxon>Heterolobosea</taxon>
        <taxon>Tetramitia</taxon>
        <taxon>Eutetramitia</taxon>
        <taxon>Vahlkampfiidae</taxon>
        <taxon>Naegleria</taxon>
    </lineage>
</organism>
<dbReference type="VEuPathDB" id="AmoebaDB:NAEGRDRAFT_67959"/>
<dbReference type="GO" id="GO:0044773">
    <property type="term" value="P:mitotic DNA damage checkpoint signaling"/>
    <property type="evidence" value="ECO:0007669"/>
    <property type="project" value="TreeGrafter"/>
</dbReference>
<proteinExistence type="predicted"/>
<feature type="compositionally biased region" description="Basic and acidic residues" evidence="1">
    <location>
        <begin position="476"/>
        <end position="485"/>
    </location>
</feature>
<dbReference type="CDD" id="cd00180">
    <property type="entry name" value="PKc"/>
    <property type="match status" value="1"/>
</dbReference>
<name>D2VGF6_NAEGR</name>
<evidence type="ECO:0000313" key="3">
    <source>
        <dbReference type="EMBL" id="EFC44055.1"/>
    </source>
</evidence>
<feature type="region of interest" description="Disordered" evidence="1">
    <location>
        <begin position="445"/>
        <end position="485"/>
    </location>
</feature>
<evidence type="ECO:0000313" key="4">
    <source>
        <dbReference type="Proteomes" id="UP000006671"/>
    </source>
</evidence>
<dbReference type="GO" id="GO:0004674">
    <property type="term" value="F:protein serine/threonine kinase activity"/>
    <property type="evidence" value="ECO:0007669"/>
    <property type="project" value="TreeGrafter"/>
</dbReference>
<dbReference type="SMART" id="SM00220">
    <property type="entry name" value="S_TKc"/>
    <property type="match status" value="1"/>
</dbReference>
<evidence type="ECO:0000259" key="2">
    <source>
        <dbReference type="PROSITE" id="PS50011"/>
    </source>
</evidence>
<dbReference type="PANTHER" id="PTHR44167">
    <property type="entry name" value="OVARIAN-SPECIFIC SERINE/THREONINE-PROTEIN KINASE LOK-RELATED"/>
    <property type="match status" value="1"/>
</dbReference>
<dbReference type="PROSITE" id="PS50011">
    <property type="entry name" value="PROTEIN_KINASE_DOM"/>
    <property type="match status" value="1"/>
</dbReference>
<dbReference type="PANTHER" id="PTHR44167:SF24">
    <property type="entry name" value="SERINE_THREONINE-PROTEIN KINASE CHK2"/>
    <property type="match status" value="1"/>
</dbReference>
<dbReference type="PROSITE" id="PS00108">
    <property type="entry name" value="PROTEIN_KINASE_ST"/>
    <property type="match status" value="1"/>
</dbReference>
<sequence>MNNEEEFHRSSTVIGVSYSKQLIHMFILRGFLKERNSEEEVDNSINISMKLYYKKYRVKSEVDLLILWVDILNFSKIFLSSYNVQSAVSIMKEIPQHQNLSYWNLKPFIDSRSDEDDVLFKIQNQIKKLCLVPNMAINKRIISEAKNEIGYSCKIQNTTFVKRIEKEEKYIVSKLLESRNISRCLPQVMNIYNSFIEYEELLPLSNRLMECELYSLCLDICHALECLHSLNIIHRDVKMQNIMIRNPDNNPTLQRFVLIDFSMSFHFEKTDSGYIDTFTRVLANENYGTNSYKAPEVLTGDCYDEKIDVFSLGASILCCLDRKRFVCSKKEDLQKMVDRLEWKNTQFKQVIRMMVNKDPSERPTPRQIQDILNQVQTIPLEAESLQKDLIVSSSRAYSPSQGGFGCGVGKVQEDSVRQSCLATNSSQQSLVDETLLLRDEEPFKFYTPSKRDSDSDDEDYDSDDSLSPIYSTRTPIVERSDFEFD</sequence>
<dbReference type="eggNOG" id="KOG0595">
    <property type="taxonomic scope" value="Eukaryota"/>
</dbReference>
<dbReference type="RefSeq" id="XP_002676799.1">
    <property type="nucleotide sequence ID" value="XM_002676753.1"/>
</dbReference>
<dbReference type="GO" id="GO:0005524">
    <property type="term" value="F:ATP binding"/>
    <property type="evidence" value="ECO:0007669"/>
    <property type="project" value="InterPro"/>
</dbReference>
<dbReference type="STRING" id="5762.D2VGF6"/>
<gene>
    <name evidence="3" type="ORF">NAEGRDRAFT_67959</name>
</gene>
<dbReference type="InterPro" id="IPR000719">
    <property type="entry name" value="Prot_kinase_dom"/>
</dbReference>
<dbReference type="InterPro" id="IPR011009">
    <property type="entry name" value="Kinase-like_dom_sf"/>
</dbReference>
<accession>D2VGF6</accession>
<dbReference type="GeneID" id="8847900"/>
<keyword evidence="4" id="KW-1185">Reference proteome</keyword>
<dbReference type="InParanoid" id="D2VGF6"/>
<protein>
    <submittedName>
        <fullName evidence="3">Predicted protein</fullName>
    </submittedName>
</protein>
<dbReference type="AlphaFoldDB" id="D2VGF6"/>
<dbReference type="EMBL" id="GG738870">
    <property type="protein sequence ID" value="EFC44055.1"/>
    <property type="molecule type" value="Genomic_DNA"/>
</dbReference>
<dbReference type="InterPro" id="IPR008271">
    <property type="entry name" value="Ser/Thr_kinase_AS"/>
</dbReference>
<dbReference type="Pfam" id="PF00069">
    <property type="entry name" value="Pkinase"/>
    <property type="match status" value="1"/>
</dbReference>